<dbReference type="InterPro" id="IPR023214">
    <property type="entry name" value="HAD_sf"/>
</dbReference>
<dbReference type="InterPro" id="IPR036412">
    <property type="entry name" value="HAD-like_sf"/>
</dbReference>
<dbReference type="InterPro" id="IPR050155">
    <property type="entry name" value="HAD-like_hydrolase_sf"/>
</dbReference>
<dbReference type="SFLD" id="SFLDG01135">
    <property type="entry name" value="C1.5.6:_HAD__Beta-PGM__Phospha"/>
    <property type="match status" value="1"/>
</dbReference>
<dbReference type="NCBIfam" id="TIGR01509">
    <property type="entry name" value="HAD-SF-IA-v3"/>
    <property type="match status" value="1"/>
</dbReference>
<dbReference type="GO" id="GO:0005829">
    <property type="term" value="C:cytosol"/>
    <property type="evidence" value="ECO:0007669"/>
    <property type="project" value="TreeGrafter"/>
</dbReference>
<dbReference type="Gene3D" id="1.10.150.240">
    <property type="entry name" value="Putative phosphatase, domain 2"/>
    <property type="match status" value="1"/>
</dbReference>
<gene>
    <name evidence="1" type="ORF">MNBD_NITROSPINAE05-1179</name>
</gene>
<dbReference type="InterPro" id="IPR041492">
    <property type="entry name" value="HAD_2"/>
</dbReference>
<dbReference type="FunFam" id="3.40.50.1000:FF:000022">
    <property type="entry name" value="Phosphoglycolate phosphatase"/>
    <property type="match status" value="1"/>
</dbReference>
<dbReference type="GO" id="GO:0006281">
    <property type="term" value="P:DNA repair"/>
    <property type="evidence" value="ECO:0007669"/>
    <property type="project" value="TreeGrafter"/>
</dbReference>
<dbReference type="PANTHER" id="PTHR43434">
    <property type="entry name" value="PHOSPHOGLYCOLATE PHOSPHATASE"/>
    <property type="match status" value="1"/>
</dbReference>
<dbReference type="Gene3D" id="3.40.50.1000">
    <property type="entry name" value="HAD superfamily/HAD-like"/>
    <property type="match status" value="1"/>
</dbReference>
<dbReference type="EMBL" id="UOGG01000177">
    <property type="protein sequence ID" value="VAX31873.1"/>
    <property type="molecule type" value="Genomic_DNA"/>
</dbReference>
<evidence type="ECO:0008006" key="2">
    <source>
        <dbReference type="Google" id="ProtNLM"/>
    </source>
</evidence>
<dbReference type="InterPro" id="IPR006439">
    <property type="entry name" value="HAD-SF_hydro_IA"/>
</dbReference>
<dbReference type="SFLD" id="SFLDG01129">
    <property type="entry name" value="C1.5:_HAD__Beta-PGM__Phosphata"/>
    <property type="match status" value="1"/>
</dbReference>
<dbReference type="NCBIfam" id="TIGR01549">
    <property type="entry name" value="HAD-SF-IA-v1"/>
    <property type="match status" value="1"/>
</dbReference>
<dbReference type="SFLD" id="SFLDS00003">
    <property type="entry name" value="Haloacid_Dehalogenase"/>
    <property type="match status" value="1"/>
</dbReference>
<accession>A0A3B1D504</accession>
<proteinExistence type="predicted"/>
<dbReference type="GO" id="GO:0008967">
    <property type="term" value="F:phosphoglycolate phosphatase activity"/>
    <property type="evidence" value="ECO:0007669"/>
    <property type="project" value="TreeGrafter"/>
</dbReference>
<evidence type="ECO:0000313" key="1">
    <source>
        <dbReference type="EMBL" id="VAX31873.1"/>
    </source>
</evidence>
<organism evidence="1">
    <name type="scientific">hydrothermal vent metagenome</name>
    <dbReference type="NCBI Taxonomy" id="652676"/>
    <lineage>
        <taxon>unclassified sequences</taxon>
        <taxon>metagenomes</taxon>
        <taxon>ecological metagenomes</taxon>
    </lineage>
</organism>
<sequence>MKKISLIVYDFDGTLVDTLDDIALSVNLTLEELGQPALANEVIKTCVGNGVAMLMTRALDGTDQNDIDLAVQLFRKHYTLHLLDNSRFYPNCLETIEFFSNRKQAICSNKPEDFVKKILAGLNCLGPFPDIIGGDSFKTRKPDPEGLNHLLARHRVAPDEAVIVGDSQVDIETGINARVRTCAVTYGMGDLNAIKTLKPDWTIDDISELQRILS</sequence>
<reference evidence="1" key="1">
    <citation type="submission" date="2018-06" db="EMBL/GenBank/DDBJ databases">
        <authorList>
            <person name="Zhirakovskaya E."/>
        </authorList>
    </citation>
    <scope>NUCLEOTIDE SEQUENCE</scope>
</reference>
<dbReference type="SUPFAM" id="SSF56784">
    <property type="entry name" value="HAD-like"/>
    <property type="match status" value="1"/>
</dbReference>
<protein>
    <recommendedName>
        <fullName evidence="2">Phosphoglycolate phosphatase</fullName>
    </recommendedName>
</protein>
<dbReference type="Pfam" id="PF13419">
    <property type="entry name" value="HAD_2"/>
    <property type="match status" value="1"/>
</dbReference>
<dbReference type="PANTHER" id="PTHR43434:SF1">
    <property type="entry name" value="PHOSPHOGLYCOLATE PHOSPHATASE"/>
    <property type="match status" value="1"/>
</dbReference>
<dbReference type="InterPro" id="IPR023198">
    <property type="entry name" value="PGP-like_dom2"/>
</dbReference>
<dbReference type="AlphaFoldDB" id="A0A3B1D504"/>
<name>A0A3B1D504_9ZZZZ</name>